<reference evidence="2 3" key="1">
    <citation type="submission" date="2024-10" db="EMBL/GenBank/DDBJ databases">
        <title>Updated reference genomes for cyclostephanoid diatoms.</title>
        <authorList>
            <person name="Roberts W.R."/>
            <person name="Alverson A.J."/>
        </authorList>
    </citation>
    <scope>NUCLEOTIDE SEQUENCE [LARGE SCALE GENOMIC DNA]</scope>
    <source>
        <strain evidence="2 3">AJA276-08</strain>
    </source>
</reference>
<gene>
    <name evidence="2" type="ORF">ACHAW5_000935</name>
</gene>
<evidence type="ECO:0000313" key="2">
    <source>
        <dbReference type="EMBL" id="KAL3788285.1"/>
    </source>
</evidence>
<evidence type="ECO:0000256" key="1">
    <source>
        <dbReference type="SAM" id="MobiDB-lite"/>
    </source>
</evidence>
<evidence type="ECO:0000313" key="3">
    <source>
        <dbReference type="Proteomes" id="UP001530315"/>
    </source>
</evidence>
<accession>A0ABD3PK09</accession>
<dbReference type="EMBL" id="JALLAZ020000732">
    <property type="protein sequence ID" value="KAL3788285.1"/>
    <property type="molecule type" value="Genomic_DNA"/>
</dbReference>
<sequence length="79" mass="8523">MKAHPVIGEHITAVVVIWDGKGGGTAVCGRRAVWCRQKIGWGRPALGAEIIPSLSRQSKTNTSTKPQRLSRPPPPPRCT</sequence>
<feature type="region of interest" description="Disordered" evidence="1">
    <location>
        <begin position="51"/>
        <end position="79"/>
    </location>
</feature>
<dbReference type="Proteomes" id="UP001530315">
    <property type="component" value="Unassembled WGS sequence"/>
</dbReference>
<feature type="compositionally biased region" description="Polar residues" evidence="1">
    <location>
        <begin position="54"/>
        <end position="67"/>
    </location>
</feature>
<organism evidence="2 3">
    <name type="scientific">Stephanodiscus triporus</name>
    <dbReference type="NCBI Taxonomy" id="2934178"/>
    <lineage>
        <taxon>Eukaryota</taxon>
        <taxon>Sar</taxon>
        <taxon>Stramenopiles</taxon>
        <taxon>Ochrophyta</taxon>
        <taxon>Bacillariophyta</taxon>
        <taxon>Coscinodiscophyceae</taxon>
        <taxon>Thalassiosirophycidae</taxon>
        <taxon>Stephanodiscales</taxon>
        <taxon>Stephanodiscaceae</taxon>
        <taxon>Stephanodiscus</taxon>
    </lineage>
</organism>
<name>A0ABD3PK09_9STRA</name>
<proteinExistence type="predicted"/>
<keyword evidence="3" id="KW-1185">Reference proteome</keyword>
<comment type="caution">
    <text evidence="2">The sequence shown here is derived from an EMBL/GenBank/DDBJ whole genome shotgun (WGS) entry which is preliminary data.</text>
</comment>
<protein>
    <submittedName>
        <fullName evidence="2">Uncharacterized protein</fullName>
    </submittedName>
</protein>
<dbReference type="AlphaFoldDB" id="A0ABD3PK09"/>